<name>A0AAW8HFT4_9ENTR</name>
<evidence type="ECO:0000313" key="2">
    <source>
        <dbReference type="Proteomes" id="UP001225042"/>
    </source>
</evidence>
<accession>A0AAW8HFT4</accession>
<proteinExistence type="predicted"/>
<dbReference type="InterPro" id="IPR036388">
    <property type="entry name" value="WH-like_DNA-bd_sf"/>
</dbReference>
<keyword evidence="2" id="KW-1185">Reference proteome</keyword>
<gene>
    <name evidence="1" type="ORF">RBJ67_27005</name>
</gene>
<dbReference type="Pfam" id="PF13384">
    <property type="entry name" value="HTH_23"/>
    <property type="match status" value="1"/>
</dbReference>
<dbReference type="Proteomes" id="UP001225042">
    <property type="component" value="Unassembled WGS sequence"/>
</dbReference>
<dbReference type="Gene3D" id="1.10.10.10">
    <property type="entry name" value="Winged helix-like DNA-binding domain superfamily/Winged helix DNA-binding domain"/>
    <property type="match status" value="1"/>
</dbReference>
<dbReference type="RefSeq" id="WP_228262889.1">
    <property type="nucleotide sequence ID" value="NZ_JAVDKS010000030.1"/>
</dbReference>
<dbReference type="SUPFAM" id="SSF46689">
    <property type="entry name" value="Homeodomain-like"/>
    <property type="match status" value="1"/>
</dbReference>
<protein>
    <submittedName>
        <fullName evidence="1">Helix-turn-helix domain-containing protein</fullName>
    </submittedName>
</protein>
<reference evidence="1 2" key="1">
    <citation type="submission" date="2023-08" db="EMBL/GenBank/DDBJ databases">
        <authorList>
            <person name="Dale J."/>
        </authorList>
    </citation>
    <scope>NUCLEOTIDE SEQUENCE [LARGE SCALE GENOMIC DNA]</scope>
    <source>
        <strain evidence="1 2">2023EL-00788</strain>
    </source>
</reference>
<comment type="caution">
    <text evidence="1">The sequence shown here is derived from an EMBL/GenBank/DDBJ whole genome shotgun (WGS) entry which is preliminary data.</text>
</comment>
<evidence type="ECO:0000313" key="1">
    <source>
        <dbReference type="EMBL" id="MDQ2259780.1"/>
    </source>
</evidence>
<dbReference type="EMBL" id="JAVDKS010000030">
    <property type="protein sequence ID" value="MDQ2259780.1"/>
    <property type="molecule type" value="Genomic_DNA"/>
</dbReference>
<organism evidence="1 2">
    <name type="scientific">Enterobacter soli</name>
    <dbReference type="NCBI Taxonomy" id="885040"/>
    <lineage>
        <taxon>Bacteria</taxon>
        <taxon>Pseudomonadati</taxon>
        <taxon>Pseudomonadota</taxon>
        <taxon>Gammaproteobacteria</taxon>
        <taxon>Enterobacterales</taxon>
        <taxon>Enterobacteriaceae</taxon>
        <taxon>Enterobacter</taxon>
    </lineage>
</organism>
<sequence length="37" mass="4227">MVVAMRAEGRSYRWIARELGISKNTVADIVQRHRANA</sequence>
<dbReference type="InterPro" id="IPR009057">
    <property type="entry name" value="Homeodomain-like_sf"/>
</dbReference>
<dbReference type="AlphaFoldDB" id="A0AAW8HFT4"/>